<dbReference type="STRING" id="1121307.CLCY_1c03500"/>
<gene>
    <name evidence="1" type="ORF">CLCY_1c03500</name>
</gene>
<dbReference type="InterPro" id="IPR017016">
    <property type="entry name" value="UCP033595"/>
</dbReference>
<accession>A0A0J8FZY6</accession>
<sequence length="108" mass="12556">MVKIEIESRDVASADREYTYKYYLTMSKNENDFEKKVDVYGIEVSAEGIGFEYFVSKTIADFTASKEYAVKTIKQLSENEASPLHFIDILSDSIDVYIEYTYENRKCL</sequence>
<proteinExistence type="predicted"/>
<dbReference type="PATRIC" id="fig|1121307.3.peg.715"/>
<dbReference type="OrthoDB" id="1954979at2"/>
<evidence type="ECO:0000313" key="2">
    <source>
        <dbReference type="Proteomes" id="UP000036756"/>
    </source>
</evidence>
<reference evidence="1 2" key="1">
    <citation type="submission" date="2015-06" db="EMBL/GenBank/DDBJ databases">
        <title>Draft genome sequence of the purine-degrading Clostridium cylindrosporum HC-1 (DSM 605).</title>
        <authorList>
            <person name="Poehlein A."/>
            <person name="Schiel-Bengelsdorf B."/>
            <person name="Bengelsdorf F."/>
            <person name="Daniel R."/>
            <person name="Duerre P."/>
        </authorList>
    </citation>
    <scope>NUCLEOTIDE SEQUENCE [LARGE SCALE GENOMIC DNA]</scope>
    <source>
        <strain evidence="1 2">DSM 605</strain>
    </source>
</reference>
<dbReference type="EMBL" id="LFVU01000028">
    <property type="protein sequence ID" value="KMT21116.1"/>
    <property type="molecule type" value="Genomic_DNA"/>
</dbReference>
<name>A0A0J8FZY6_CLOCY</name>
<dbReference type="RefSeq" id="WP_048571499.1">
    <property type="nucleotide sequence ID" value="NZ_LFVU01000028.1"/>
</dbReference>
<organism evidence="1 2">
    <name type="scientific">Clostridium cylindrosporum DSM 605</name>
    <dbReference type="NCBI Taxonomy" id="1121307"/>
    <lineage>
        <taxon>Bacteria</taxon>
        <taxon>Bacillati</taxon>
        <taxon>Bacillota</taxon>
        <taxon>Clostridia</taxon>
        <taxon>Eubacteriales</taxon>
        <taxon>Clostridiaceae</taxon>
        <taxon>Clostridium</taxon>
    </lineage>
</organism>
<dbReference type="AlphaFoldDB" id="A0A0J8FZY6"/>
<dbReference type="Proteomes" id="UP000036756">
    <property type="component" value="Unassembled WGS sequence"/>
</dbReference>
<dbReference type="Pfam" id="PF20124">
    <property type="entry name" value="DUF6514"/>
    <property type="match status" value="1"/>
</dbReference>
<protein>
    <submittedName>
        <fullName evidence="1">Uncharacterized protein</fullName>
    </submittedName>
</protein>
<evidence type="ECO:0000313" key="1">
    <source>
        <dbReference type="EMBL" id="KMT21116.1"/>
    </source>
</evidence>
<keyword evidence="2" id="KW-1185">Reference proteome</keyword>
<comment type="caution">
    <text evidence="1">The sequence shown here is derived from an EMBL/GenBank/DDBJ whole genome shotgun (WGS) entry which is preliminary data.</text>
</comment>